<evidence type="ECO:0000313" key="3">
    <source>
        <dbReference type="Proteomes" id="UP000294881"/>
    </source>
</evidence>
<dbReference type="PANTHER" id="PTHR43236:SF1">
    <property type="entry name" value="BLL7220 PROTEIN"/>
    <property type="match status" value="1"/>
</dbReference>
<dbReference type="PROSITE" id="PS50943">
    <property type="entry name" value="HTH_CROC1"/>
    <property type="match status" value="1"/>
</dbReference>
<comment type="caution">
    <text evidence="2">The sequence shown here is derived from an EMBL/GenBank/DDBJ whole genome shotgun (WGS) entry which is preliminary data.</text>
</comment>
<dbReference type="InterPro" id="IPR052345">
    <property type="entry name" value="Rad_response_metalloprotease"/>
</dbReference>
<dbReference type="InterPro" id="IPR010982">
    <property type="entry name" value="Lambda_DNA-bd_dom_sf"/>
</dbReference>
<dbReference type="Gene3D" id="1.10.260.40">
    <property type="entry name" value="lambda repressor-like DNA-binding domains"/>
    <property type="match status" value="1"/>
</dbReference>
<proteinExistence type="predicted"/>
<reference evidence="2 3" key="1">
    <citation type="submission" date="2019-03" db="EMBL/GenBank/DDBJ databases">
        <title>Genomic Encyclopedia of Type Strains, Phase IV (KMG-IV): sequencing the most valuable type-strain genomes for metagenomic binning, comparative biology and taxonomic classification.</title>
        <authorList>
            <person name="Goeker M."/>
        </authorList>
    </citation>
    <scope>NUCLEOTIDE SEQUENCE [LARGE SCALE GENOMIC DNA]</scope>
    <source>
        <strain evidence="2 3">DSM 22958</strain>
    </source>
</reference>
<organism evidence="2 3">
    <name type="scientific">Camelimonas lactis</name>
    <dbReference type="NCBI Taxonomy" id="659006"/>
    <lineage>
        <taxon>Bacteria</taxon>
        <taxon>Pseudomonadati</taxon>
        <taxon>Pseudomonadota</taxon>
        <taxon>Alphaproteobacteria</taxon>
        <taxon>Hyphomicrobiales</taxon>
        <taxon>Chelatococcaceae</taxon>
        <taxon>Camelimonas</taxon>
    </lineage>
</organism>
<evidence type="ECO:0000313" key="2">
    <source>
        <dbReference type="EMBL" id="TCO14725.1"/>
    </source>
</evidence>
<dbReference type="RefSeq" id="WP_280990825.1">
    <property type="nucleotide sequence ID" value="NZ_JBHUNN010000002.1"/>
</dbReference>
<dbReference type="Proteomes" id="UP000294881">
    <property type="component" value="Unassembled WGS sequence"/>
</dbReference>
<sequence>MNKARNPIDLYVGGRVRMRRMLVGLSQEKLGDALGVTFQQIQKYEKGANRIGASRLHQIAQVLGVPVSFFYDGAAPAGDAAPGFAEAPALDHVADFLATSEGLHLNKAFVRIQDAGVRRKLVALVEAVANAQPAGKDGED</sequence>
<gene>
    <name evidence="2" type="ORF">EV666_103233</name>
</gene>
<dbReference type="AlphaFoldDB" id="A0A4R2GVL1"/>
<dbReference type="InterPro" id="IPR001387">
    <property type="entry name" value="Cro/C1-type_HTH"/>
</dbReference>
<dbReference type="EMBL" id="SLWL01000003">
    <property type="protein sequence ID" value="TCO14725.1"/>
    <property type="molecule type" value="Genomic_DNA"/>
</dbReference>
<keyword evidence="3" id="KW-1185">Reference proteome</keyword>
<dbReference type="CDD" id="cd00093">
    <property type="entry name" value="HTH_XRE"/>
    <property type="match status" value="1"/>
</dbReference>
<name>A0A4R2GVL1_9HYPH</name>
<accession>A0A4R2GVL1</accession>
<dbReference type="Pfam" id="PF01381">
    <property type="entry name" value="HTH_3"/>
    <property type="match status" value="1"/>
</dbReference>
<evidence type="ECO:0000259" key="1">
    <source>
        <dbReference type="PROSITE" id="PS50943"/>
    </source>
</evidence>
<feature type="domain" description="HTH cro/C1-type" evidence="1">
    <location>
        <begin position="16"/>
        <end position="70"/>
    </location>
</feature>
<protein>
    <submittedName>
        <fullName evidence="2">Transcriptional regulator with XRE-family HTH domain</fullName>
    </submittedName>
</protein>
<dbReference type="PANTHER" id="PTHR43236">
    <property type="entry name" value="ANTITOXIN HIGA1"/>
    <property type="match status" value="1"/>
</dbReference>
<dbReference type="GO" id="GO:0003677">
    <property type="term" value="F:DNA binding"/>
    <property type="evidence" value="ECO:0007669"/>
    <property type="project" value="InterPro"/>
</dbReference>
<dbReference type="SMART" id="SM00530">
    <property type="entry name" value="HTH_XRE"/>
    <property type="match status" value="1"/>
</dbReference>
<dbReference type="SUPFAM" id="SSF47413">
    <property type="entry name" value="lambda repressor-like DNA-binding domains"/>
    <property type="match status" value="1"/>
</dbReference>